<feature type="domain" description="Lysozyme inhibitor LprI-like N-terminal" evidence="2">
    <location>
        <begin position="19"/>
        <end position="76"/>
    </location>
</feature>
<dbReference type="Proteomes" id="UP000239181">
    <property type="component" value="Unassembled WGS sequence"/>
</dbReference>
<dbReference type="OrthoDB" id="5957809at2"/>
<dbReference type="InterPro" id="IPR009739">
    <property type="entry name" value="LprI-like_N"/>
</dbReference>
<keyword evidence="4" id="KW-1185">Reference proteome</keyword>
<dbReference type="PANTHER" id="PTHR37549">
    <property type="entry name" value="LIPOPROTEIN LPRI"/>
    <property type="match status" value="1"/>
</dbReference>
<feature type="region of interest" description="Disordered" evidence="1">
    <location>
        <begin position="302"/>
        <end position="324"/>
    </location>
</feature>
<evidence type="ECO:0000313" key="3">
    <source>
        <dbReference type="EMBL" id="PRD15611.1"/>
    </source>
</evidence>
<evidence type="ECO:0000256" key="1">
    <source>
        <dbReference type="SAM" id="MobiDB-lite"/>
    </source>
</evidence>
<proteinExistence type="predicted"/>
<accession>A0A2S9ICT9</accession>
<dbReference type="AlphaFoldDB" id="A0A2S9ICT9"/>
<evidence type="ECO:0000259" key="2">
    <source>
        <dbReference type="Pfam" id="PF07007"/>
    </source>
</evidence>
<reference evidence="3 4" key="1">
    <citation type="submission" date="2017-10" db="EMBL/GenBank/DDBJ databases">
        <title>Draft genome of two endophytic bacteria isolated from 'guarana' Paullinia cupana (Mart.) Ducke.</title>
        <authorList>
            <person name="Siqueira K.A."/>
            <person name="Liotti R.G."/>
            <person name="Mendes T.A."/>
            <person name="Soares M.A."/>
        </authorList>
    </citation>
    <scope>NUCLEOTIDE SEQUENCE [LARGE SCALE GENOMIC DNA]</scope>
    <source>
        <strain evidence="3 4">342</strain>
    </source>
</reference>
<dbReference type="Pfam" id="PF07007">
    <property type="entry name" value="LprI"/>
    <property type="match status" value="1"/>
</dbReference>
<sequence length="387" mass="42465">MLMLPVFGCFSAQAASFDCQKAATPTERAICADKALSDKDASIADNYQQLVAVLPEAEINTLRTEQRSWLKQRNSCAGDSASLNSCLDQQLTLREGALNARLHPAQAALDAVIATIPTTPAQSAIQLRHYSSSPLAAAWLVYLHQFIPTSGVSQQEAQRAENTAIAAITAQDSFAASILQDTRKDPKTSRDEAVLMLLRMTIEMNGYGAEDRPYVHCFVFARQGDAAYQAFGPLYGSSRDSSAPICPPQGGLFKQEAWRQLRNQLTAPESAVSANAGTIRFASFAAWRILALRATLSPQSFLKSEQDPEQNGDPAQRIRDWTDEKNWPATQRQLTLAAIDPARQATSQWLQLERGFSASDAETAAQNIVKQWLNQHLDYISENSDSE</sequence>
<comment type="caution">
    <text evidence="3">The sequence shown here is derived from an EMBL/GenBank/DDBJ whole genome shotgun (WGS) entry which is preliminary data.</text>
</comment>
<dbReference type="Gene3D" id="1.20.1270.180">
    <property type="match status" value="1"/>
</dbReference>
<organism evidence="3 4">
    <name type="scientific">Pantoea coffeiphila</name>
    <dbReference type="NCBI Taxonomy" id="1465635"/>
    <lineage>
        <taxon>Bacteria</taxon>
        <taxon>Pseudomonadati</taxon>
        <taxon>Pseudomonadota</taxon>
        <taxon>Gammaproteobacteria</taxon>
        <taxon>Enterobacterales</taxon>
        <taxon>Erwiniaceae</taxon>
        <taxon>Pantoea</taxon>
    </lineage>
</organism>
<evidence type="ECO:0000313" key="4">
    <source>
        <dbReference type="Proteomes" id="UP000239181"/>
    </source>
</evidence>
<dbReference type="GO" id="GO:0005576">
    <property type="term" value="C:extracellular region"/>
    <property type="evidence" value="ECO:0007669"/>
    <property type="project" value="TreeGrafter"/>
</dbReference>
<name>A0A2S9ICT9_9GAMM</name>
<gene>
    <name evidence="3" type="ORF">CQW29_10845</name>
</gene>
<dbReference type="InterPro" id="IPR052755">
    <property type="entry name" value="Lysozyme_Inhibitor_LprI"/>
</dbReference>
<protein>
    <recommendedName>
        <fullName evidence="2">Lysozyme inhibitor LprI-like N-terminal domain-containing protein</fullName>
    </recommendedName>
</protein>
<dbReference type="EMBL" id="PDET01000006">
    <property type="protein sequence ID" value="PRD15611.1"/>
    <property type="molecule type" value="Genomic_DNA"/>
</dbReference>
<dbReference type="PANTHER" id="PTHR37549:SF1">
    <property type="entry name" value="LIPOPROTEIN LPRI"/>
    <property type="match status" value="1"/>
</dbReference>